<feature type="transmembrane region" description="Helical" evidence="1">
    <location>
        <begin position="50"/>
        <end position="69"/>
    </location>
</feature>
<sequence>MIKKEKIIYFLLLIIFLLSGNLVFQLFFLALFGVVILVLSKKKLIIDERAFFYLGLSIMSFIQFFLFFRSDYSFNYVLNSGIALLFWLLAFLAFLVIKSITVNFSIEYTKKFLDSFFIINLVMLVYQFIIVVLETKTLNPFSSTMFSYGQSTGDHLKGVFSNSSISMIIMSFYTVFYAYKKDWKVILAIISMLCATYMSGVFIFAIIATLYVFFMLGIKTKLKIVGAMAAMVFTLAIVTPNNLSYVKFILTDNLNSKVDPPRKMISFEETIENAISSPKSFFFGEGAGKFSSRTAFLTAGDYTAWFPKKMRYKSQAFEDNHFQLWNNKILAISYKDGTHNQPFSFYNQILGEFGFFGIILFIIYLFYTIRNWNRMTYGRILILTTLGFFVLDYWFDYFTVIMFLELFINLNIKENNAVQESN</sequence>
<feature type="transmembrane region" description="Helical" evidence="1">
    <location>
        <begin position="76"/>
        <end position="97"/>
    </location>
</feature>
<feature type="transmembrane region" description="Helical" evidence="1">
    <location>
        <begin position="349"/>
        <end position="368"/>
    </location>
</feature>
<name>A0A1G7D8N3_9FLAO</name>
<evidence type="ECO:0000313" key="2">
    <source>
        <dbReference type="EMBL" id="SDE47911.1"/>
    </source>
</evidence>
<dbReference type="STRING" id="227084.SAMN05421855_101827"/>
<accession>A0A1G7D8N3</accession>
<dbReference type="EMBL" id="FNBA01000001">
    <property type="protein sequence ID" value="SDE47911.1"/>
    <property type="molecule type" value="Genomic_DNA"/>
</dbReference>
<reference evidence="2 3" key="1">
    <citation type="submission" date="2016-10" db="EMBL/GenBank/DDBJ databases">
        <authorList>
            <person name="de Groot N.N."/>
        </authorList>
    </citation>
    <scope>NUCLEOTIDE SEQUENCE [LARGE SCALE GENOMIC DNA]</scope>
    <source>
        <strain evidence="2 3">DSM 16195</strain>
    </source>
</reference>
<feature type="transmembrane region" description="Helical" evidence="1">
    <location>
        <begin position="159"/>
        <end position="179"/>
    </location>
</feature>
<proteinExistence type="predicted"/>
<organism evidence="2 3">
    <name type="scientific">Ulvibacter litoralis</name>
    <dbReference type="NCBI Taxonomy" id="227084"/>
    <lineage>
        <taxon>Bacteria</taxon>
        <taxon>Pseudomonadati</taxon>
        <taxon>Bacteroidota</taxon>
        <taxon>Flavobacteriia</taxon>
        <taxon>Flavobacteriales</taxon>
        <taxon>Flavobacteriaceae</taxon>
        <taxon>Ulvibacter</taxon>
    </lineage>
</organism>
<dbReference type="Proteomes" id="UP000199321">
    <property type="component" value="Unassembled WGS sequence"/>
</dbReference>
<feature type="transmembrane region" description="Helical" evidence="1">
    <location>
        <begin position="7"/>
        <end position="38"/>
    </location>
</feature>
<keyword evidence="1" id="KW-0472">Membrane</keyword>
<keyword evidence="3" id="KW-1185">Reference proteome</keyword>
<feature type="transmembrane region" description="Helical" evidence="1">
    <location>
        <begin position="380"/>
        <end position="404"/>
    </location>
</feature>
<feature type="transmembrane region" description="Helical" evidence="1">
    <location>
        <begin position="117"/>
        <end position="138"/>
    </location>
</feature>
<protein>
    <recommendedName>
        <fullName evidence="4">O-Antigen ligase</fullName>
    </recommendedName>
</protein>
<keyword evidence="1" id="KW-0812">Transmembrane</keyword>
<keyword evidence="1" id="KW-1133">Transmembrane helix</keyword>
<evidence type="ECO:0000256" key="1">
    <source>
        <dbReference type="SAM" id="Phobius"/>
    </source>
</evidence>
<evidence type="ECO:0000313" key="3">
    <source>
        <dbReference type="Proteomes" id="UP000199321"/>
    </source>
</evidence>
<evidence type="ECO:0008006" key="4">
    <source>
        <dbReference type="Google" id="ProtNLM"/>
    </source>
</evidence>
<feature type="transmembrane region" description="Helical" evidence="1">
    <location>
        <begin position="224"/>
        <end position="243"/>
    </location>
</feature>
<dbReference type="AlphaFoldDB" id="A0A1G7D8N3"/>
<feature type="transmembrane region" description="Helical" evidence="1">
    <location>
        <begin position="185"/>
        <end position="212"/>
    </location>
</feature>
<gene>
    <name evidence="2" type="ORF">SAMN05421855_101827</name>
</gene>